<organism evidence="1">
    <name type="scientific">Gordonia sp. MP11Mi</name>
    <dbReference type="NCBI Taxonomy" id="3022769"/>
    <lineage>
        <taxon>Bacteria</taxon>
        <taxon>Bacillati</taxon>
        <taxon>Actinomycetota</taxon>
        <taxon>Actinomycetes</taxon>
        <taxon>Mycobacteriales</taxon>
        <taxon>Gordoniaceae</taxon>
        <taxon>Gordonia</taxon>
    </lineage>
</organism>
<dbReference type="RefSeq" id="WP_420041294.1">
    <property type="nucleotide sequence ID" value="NZ_CP128986.1"/>
</dbReference>
<dbReference type="GO" id="GO:0016791">
    <property type="term" value="F:phosphatase activity"/>
    <property type="evidence" value="ECO:0007669"/>
    <property type="project" value="TreeGrafter"/>
</dbReference>
<dbReference type="InterPro" id="IPR050275">
    <property type="entry name" value="PGM_Phosphatase"/>
</dbReference>
<dbReference type="SMART" id="SM00855">
    <property type="entry name" value="PGAM"/>
    <property type="match status" value="1"/>
</dbReference>
<reference evidence="1" key="1">
    <citation type="submission" date="2023-06" db="EMBL/GenBank/DDBJ databases">
        <title>Gordonia sp. nov. and Pseudochrobactrum sp. nov., two species isolated from the burying beetle Nicrophorus vespilloides.</title>
        <authorList>
            <person name="Poehlein A."/>
            <person name="Guzman J."/>
            <person name="Daniel R."/>
            <person name="Vilcinskas A."/>
        </authorList>
    </citation>
    <scope>NUCLEOTIDE SEQUENCE</scope>
    <source>
        <strain evidence="1">MP11Mi</strain>
    </source>
</reference>
<proteinExistence type="predicted"/>
<dbReference type="Gene3D" id="3.40.50.1240">
    <property type="entry name" value="Phosphoglycerate mutase-like"/>
    <property type="match status" value="1"/>
</dbReference>
<evidence type="ECO:0008006" key="2">
    <source>
        <dbReference type="Google" id="ProtNLM"/>
    </source>
</evidence>
<dbReference type="EMBL" id="CP128986">
    <property type="protein sequence ID" value="WOC12033.1"/>
    <property type="molecule type" value="Genomic_DNA"/>
</dbReference>
<dbReference type="SUPFAM" id="SSF53254">
    <property type="entry name" value="Phosphoglycerate mutase-like"/>
    <property type="match status" value="1"/>
</dbReference>
<protein>
    <recommendedName>
        <fullName evidence="2">Histidine phosphatase family protein</fullName>
    </recommendedName>
</protein>
<accession>A0AA97CWD4</accession>
<dbReference type="PANTHER" id="PTHR48100">
    <property type="entry name" value="BROAD-SPECIFICITY PHOSPHATASE YOR283W-RELATED"/>
    <property type="match status" value="1"/>
</dbReference>
<dbReference type="AlphaFoldDB" id="A0AA97CWD4"/>
<gene>
    <name evidence="1" type="ORF">MP11Mi_11150</name>
</gene>
<name>A0AA97CWD4_9ACTN</name>
<dbReference type="CDD" id="cd07067">
    <property type="entry name" value="HP_PGM_like"/>
    <property type="match status" value="1"/>
</dbReference>
<sequence>MGAVYLVRHGQAPAHAYGVGTAAPDAPGLTDLGFAQARRSGELLAGLVPRFDAAISGDLPRQVATAQGVLGAFDAPPDQIVDAAWNEYALPPSVTAVDSSLYDDRARYQQALDVALAGWIDGDRVDDGESYPEFATRTRAAAERAASLAGSGKNVLVVSSAGTITQLLAQLWGVPGSQWPTLHRTFVNASITKLIAGRRGLSVVSFNEHAHLAGSSDGLMTYR</sequence>
<dbReference type="GO" id="GO:0005737">
    <property type="term" value="C:cytoplasm"/>
    <property type="evidence" value="ECO:0007669"/>
    <property type="project" value="TreeGrafter"/>
</dbReference>
<dbReference type="PANTHER" id="PTHR48100:SF1">
    <property type="entry name" value="HISTIDINE PHOSPHATASE FAMILY PROTEIN-RELATED"/>
    <property type="match status" value="1"/>
</dbReference>
<dbReference type="Pfam" id="PF00300">
    <property type="entry name" value="His_Phos_1"/>
    <property type="match status" value="1"/>
</dbReference>
<dbReference type="InterPro" id="IPR029033">
    <property type="entry name" value="His_PPase_superfam"/>
</dbReference>
<dbReference type="InterPro" id="IPR013078">
    <property type="entry name" value="His_Pase_superF_clade-1"/>
</dbReference>
<evidence type="ECO:0000313" key="1">
    <source>
        <dbReference type="EMBL" id="WOC12033.1"/>
    </source>
</evidence>